<organism evidence="3 4">
    <name type="scientific">Bugula neritina</name>
    <name type="common">Brown bryozoan</name>
    <name type="synonym">Sertularia neritina</name>
    <dbReference type="NCBI Taxonomy" id="10212"/>
    <lineage>
        <taxon>Eukaryota</taxon>
        <taxon>Metazoa</taxon>
        <taxon>Spiralia</taxon>
        <taxon>Lophotrochozoa</taxon>
        <taxon>Bryozoa</taxon>
        <taxon>Gymnolaemata</taxon>
        <taxon>Cheilostomatida</taxon>
        <taxon>Flustrina</taxon>
        <taxon>Buguloidea</taxon>
        <taxon>Bugulidae</taxon>
        <taxon>Bugula</taxon>
    </lineage>
</organism>
<accession>A0A7J7JGL1</accession>
<sequence length="682" mass="76416">MHVKEYRIPLPLTVEEYRIAQLYMIQKKSREESSGAGSGVEIIKNEPYEDGPGGCGQYTYKIYHIGSHLPNWFRAILPKSALRVEEEAWNAYPYTKTIFRCPFIEKFSITIETVYKPDGGTQENVFGLGQRELKTRLVDLLDFVKDSLPSGDYKKEEDPKLYVSSATGRGPLTNDWLKERMVHGASGGPVMCAYKLCYVEFRYWGMQSKIERFIHDTALRKTMVRAHRQAWAWQDEWHGLTIDDIRDLEMQTQQALAQKMEHAVEDSPQQHPFSEIHSDTADSSTTLDSSANNNSSPDDAAYSAFRRVHSDTPSANPVLESPSQLSRISWSSLEKVNEDSDDEEFFDAQDEFENGSDRSEDAVANSLFSQNEEEETLAASNTLSVESSTSSIDGSARSSPNKIFSRQATIEDMDDVDGTSCDISVLFLVLHGGNALLVESDKNSKFSDLSTWKATFDKVVSRHYPNFLGRYSIKLVACPPMHSEALNLLASINPLSNEGSDSGSHIYNEYFPISAVPLLAVQTPEYQDCMLSVANRANKAYRDFLLSDEGNGFSGQVVLVGDCMGSVLAFDILCVAQPELSPQLEDKKKYASDTDLNELPESKDVTDFSDCMTRSAVIGRPYQRYGVKQALRLTISAGNNPPGIKHIVYFLCGNLITCPRLYVSIFHYQLHFRVTSLLSVII</sequence>
<dbReference type="OrthoDB" id="167576at2759"/>
<feature type="region of interest" description="Disordered" evidence="1">
    <location>
        <begin position="368"/>
        <end position="399"/>
    </location>
</feature>
<dbReference type="EMBL" id="VXIV02002564">
    <property type="protein sequence ID" value="KAF6024508.1"/>
    <property type="molecule type" value="Genomic_DNA"/>
</dbReference>
<protein>
    <submittedName>
        <fullName evidence="3">PITPNM2</fullName>
    </submittedName>
</protein>
<feature type="region of interest" description="Disordered" evidence="1">
    <location>
        <begin position="256"/>
        <end position="342"/>
    </location>
</feature>
<dbReference type="FunFam" id="3.30.530.20:FF:000001">
    <property type="entry name" value="Phosphatidylinositol transfer protein membrane associated 2"/>
    <property type="match status" value="1"/>
</dbReference>
<dbReference type="GO" id="GO:0035091">
    <property type="term" value="F:phosphatidylinositol binding"/>
    <property type="evidence" value="ECO:0007669"/>
    <property type="project" value="TreeGrafter"/>
</dbReference>
<dbReference type="GO" id="GO:0008525">
    <property type="term" value="F:phosphatidylcholine transporter activity"/>
    <property type="evidence" value="ECO:0007669"/>
    <property type="project" value="TreeGrafter"/>
</dbReference>
<dbReference type="InterPro" id="IPR001666">
    <property type="entry name" value="PI_transfer"/>
</dbReference>
<dbReference type="PRINTS" id="PR00391">
    <property type="entry name" value="PITRANSFER"/>
</dbReference>
<comment type="caution">
    <text evidence="3">The sequence shown here is derived from an EMBL/GenBank/DDBJ whole genome shotgun (WGS) entry which is preliminary data.</text>
</comment>
<dbReference type="SUPFAM" id="SSF55961">
    <property type="entry name" value="Bet v1-like"/>
    <property type="match status" value="1"/>
</dbReference>
<dbReference type="InterPro" id="IPR055261">
    <property type="entry name" value="PI_transfer_N"/>
</dbReference>
<proteinExistence type="predicted"/>
<evidence type="ECO:0000313" key="3">
    <source>
        <dbReference type="EMBL" id="KAF6024508.1"/>
    </source>
</evidence>
<evidence type="ECO:0000256" key="1">
    <source>
        <dbReference type="SAM" id="MobiDB-lite"/>
    </source>
</evidence>
<dbReference type="PANTHER" id="PTHR10658">
    <property type="entry name" value="PHOSPHATIDYLINOSITOL TRANSFER PROTEIN"/>
    <property type="match status" value="1"/>
</dbReference>
<name>A0A7J7JGL1_BUGNE</name>
<dbReference type="GO" id="GO:0005737">
    <property type="term" value="C:cytoplasm"/>
    <property type="evidence" value="ECO:0007669"/>
    <property type="project" value="TreeGrafter"/>
</dbReference>
<dbReference type="PANTHER" id="PTHR10658:SF81">
    <property type="entry name" value="PROTEIN RETINAL DEGENERATION B"/>
    <property type="match status" value="1"/>
</dbReference>
<dbReference type="Gene3D" id="3.30.530.20">
    <property type="match status" value="1"/>
</dbReference>
<reference evidence="3" key="1">
    <citation type="submission" date="2020-06" db="EMBL/GenBank/DDBJ databases">
        <title>Draft genome of Bugula neritina, a colonial animal packing powerful symbionts and potential medicines.</title>
        <authorList>
            <person name="Rayko M."/>
        </authorList>
    </citation>
    <scope>NUCLEOTIDE SEQUENCE [LARGE SCALE GENOMIC DNA]</scope>
    <source>
        <strain evidence="3">Kwan_BN1</strain>
    </source>
</reference>
<dbReference type="GO" id="GO:0031210">
    <property type="term" value="F:phosphatidylcholine binding"/>
    <property type="evidence" value="ECO:0007669"/>
    <property type="project" value="TreeGrafter"/>
</dbReference>
<keyword evidence="4" id="KW-1185">Reference proteome</keyword>
<feature type="compositionally biased region" description="Low complexity" evidence="1">
    <location>
        <begin position="380"/>
        <end position="391"/>
    </location>
</feature>
<dbReference type="Proteomes" id="UP000593567">
    <property type="component" value="Unassembled WGS sequence"/>
</dbReference>
<dbReference type="GO" id="GO:0008526">
    <property type="term" value="F:phosphatidylinositol transfer activity"/>
    <property type="evidence" value="ECO:0007669"/>
    <property type="project" value="TreeGrafter"/>
</dbReference>
<feature type="domain" description="Phosphatidylinositol transfer protein N-terminal" evidence="2">
    <location>
        <begin position="1"/>
        <end position="254"/>
    </location>
</feature>
<feature type="compositionally biased region" description="Low complexity" evidence="1">
    <location>
        <begin position="281"/>
        <end position="304"/>
    </location>
</feature>
<dbReference type="Pfam" id="PF02121">
    <property type="entry name" value="IP_trans"/>
    <property type="match status" value="1"/>
</dbReference>
<evidence type="ECO:0000259" key="2">
    <source>
        <dbReference type="Pfam" id="PF02121"/>
    </source>
</evidence>
<dbReference type="CDD" id="cd08889">
    <property type="entry name" value="SRPBCC_PITPNM1-2_like"/>
    <property type="match status" value="1"/>
</dbReference>
<gene>
    <name evidence="3" type="ORF">EB796_017176</name>
</gene>
<feature type="compositionally biased region" description="Polar residues" evidence="1">
    <location>
        <begin position="311"/>
        <end position="334"/>
    </location>
</feature>
<dbReference type="InterPro" id="IPR023393">
    <property type="entry name" value="START-like_dom_sf"/>
</dbReference>
<evidence type="ECO:0000313" key="4">
    <source>
        <dbReference type="Proteomes" id="UP000593567"/>
    </source>
</evidence>
<dbReference type="AlphaFoldDB" id="A0A7J7JGL1"/>